<dbReference type="OrthoDB" id="1676166at2759"/>
<evidence type="ECO:0000259" key="2">
    <source>
        <dbReference type="Pfam" id="PF11955"/>
    </source>
</evidence>
<dbReference type="PANTHER" id="PTHR31476">
    <property type="entry name" value="PROTEIN WHAT'S THIS FACTOR 1 HOMOLOG, CHLOROPLASTIC"/>
    <property type="match status" value="1"/>
</dbReference>
<evidence type="ECO:0000313" key="3">
    <source>
        <dbReference type="EMBL" id="CAA0831557.1"/>
    </source>
</evidence>
<keyword evidence="4" id="KW-1185">Reference proteome</keyword>
<dbReference type="GO" id="GO:0003723">
    <property type="term" value="F:RNA binding"/>
    <property type="evidence" value="ECO:0007669"/>
    <property type="project" value="InterPro"/>
</dbReference>
<gene>
    <name evidence="3" type="ORF">SHERM_26905</name>
</gene>
<keyword evidence="3" id="KW-0378">Hydrolase</keyword>
<feature type="domain" description="PORR" evidence="2">
    <location>
        <begin position="150"/>
        <end position="202"/>
    </location>
</feature>
<sequence length="235" mass="26826">MKDVLKVLDILPMRKALTHLTLSQSHKPNGANEVLEKWVPSPQGPRERGRKPSSWSPTNSGLPEDFKNSIIVKYPHVFKLDKVDEMEHMCLGNWDSSLAVTAREEKLASITLSGPSRRAKVPRDENFSDPFAFRLNFSTGFRPNESYLLARLLLCLRKHQVSFYITNKGARSSVFLKEAYEGSDLVDKCPLLEFRDKFMGLMVWLKSYFHWFDYLDSGSSTNLFDGLFDDGSSPL</sequence>
<protein>
    <submittedName>
        <fullName evidence="3">Ubiquitin carboxyl-terminal hydrolase family protein</fullName>
    </submittedName>
</protein>
<dbReference type="AlphaFoldDB" id="A0A9N7NLX4"/>
<dbReference type="PANTHER" id="PTHR31476:SF11">
    <property type="entry name" value="UBIQUITIN CARBOXYL-TERMINAL HYDROLASE FAMILY PROTEIN"/>
    <property type="match status" value="1"/>
</dbReference>
<evidence type="ECO:0000313" key="4">
    <source>
        <dbReference type="Proteomes" id="UP001153555"/>
    </source>
</evidence>
<dbReference type="InterPro" id="IPR045040">
    <property type="entry name" value="PORR_fam"/>
</dbReference>
<accession>A0A9N7NLX4</accession>
<dbReference type="GO" id="GO:0016787">
    <property type="term" value="F:hydrolase activity"/>
    <property type="evidence" value="ECO:0007669"/>
    <property type="project" value="UniProtKB-KW"/>
</dbReference>
<dbReference type="InterPro" id="IPR021099">
    <property type="entry name" value="PORR_domain"/>
</dbReference>
<dbReference type="Pfam" id="PF11955">
    <property type="entry name" value="PORR"/>
    <property type="match status" value="2"/>
</dbReference>
<comment type="caution">
    <text evidence="3">The sequence shown here is derived from an EMBL/GenBank/DDBJ whole genome shotgun (WGS) entry which is preliminary data.</text>
</comment>
<proteinExistence type="predicted"/>
<dbReference type="EMBL" id="CACSLK010027832">
    <property type="protein sequence ID" value="CAA0831557.1"/>
    <property type="molecule type" value="Genomic_DNA"/>
</dbReference>
<name>A0A9N7NLX4_STRHE</name>
<feature type="domain" description="PORR" evidence="2">
    <location>
        <begin position="61"/>
        <end position="147"/>
    </location>
</feature>
<organism evidence="3 4">
    <name type="scientific">Striga hermonthica</name>
    <name type="common">Purple witchweed</name>
    <name type="synonym">Buchnera hermonthica</name>
    <dbReference type="NCBI Taxonomy" id="68872"/>
    <lineage>
        <taxon>Eukaryota</taxon>
        <taxon>Viridiplantae</taxon>
        <taxon>Streptophyta</taxon>
        <taxon>Embryophyta</taxon>
        <taxon>Tracheophyta</taxon>
        <taxon>Spermatophyta</taxon>
        <taxon>Magnoliopsida</taxon>
        <taxon>eudicotyledons</taxon>
        <taxon>Gunneridae</taxon>
        <taxon>Pentapetalae</taxon>
        <taxon>asterids</taxon>
        <taxon>lamiids</taxon>
        <taxon>Lamiales</taxon>
        <taxon>Orobanchaceae</taxon>
        <taxon>Buchnereae</taxon>
        <taxon>Striga</taxon>
    </lineage>
</organism>
<dbReference type="Proteomes" id="UP001153555">
    <property type="component" value="Unassembled WGS sequence"/>
</dbReference>
<reference evidence="3" key="1">
    <citation type="submission" date="2019-12" db="EMBL/GenBank/DDBJ databases">
        <authorList>
            <person name="Scholes J."/>
        </authorList>
    </citation>
    <scope>NUCLEOTIDE SEQUENCE</scope>
</reference>
<evidence type="ECO:0000256" key="1">
    <source>
        <dbReference type="SAM" id="MobiDB-lite"/>
    </source>
</evidence>
<feature type="region of interest" description="Disordered" evidence="1">
    <location>
        <begin position="31"/>
        <end position="61"/>
    </location>
</feature>